<dbReference type="NCBIfam" id="TIGR00157">
    <property type="entry name" value="ribosome small subunit-dependent GTPase A"/>
    <property type="match status" value="1"/>
</dbReference>
<dbReference type="Pfam" id="PF16745">
    <property type="entry name" value="RsgA_N"/>
    <property type="match status" value="1"/>
</dbReference>
<dbReference type="InterPro" id="IPR027417">
    <property type="entry name" value="P-loop_NTPase"/>
</dbReference>
<comment type="subunit">
    <text evidence="10">Monomer. Associates with 30S ribosomal subunit, binds 16S rRNA.</text>
</comment>
<feature type="binding site" evidence="10">
    <location>
        <position position="261"/>
    </location>
    <ligand>
        <name>Zn(2+)</name>
        <dbReference type="ChEBI" id="CHEBI:29105"/>
    </ligand>
</feature>
<evidence type="ECO:0000256" key="6">
    <source>
        <dbReference type="ARBA" id="ARBA00022801"/>
    </source>
</evidence>
<feature type="binding site" evidence="10">
    <location>
        <position position="248"/>
    </location>
    <ligand>
        <name>Zn(2+)</name>
        <dbReference type="ChEBI" id="CHEBI:29105"/>
    </ligand>
</feature>
<evidence type="ECO:0000256" key="9">
    <source>
        <dbReference type="ARBA" id="ARBA00023134"/>
    </source>
</evidence>
<dbReference type="InterPro" id="IPR012340">
    <property type="entry name" value="NA-bd_OB-fold"/>
</dbReference>
<keyword evidence="6 10" id="KW-0378">Hydrolase</keyword>
<evidence type="ECO:0000259" key="12">
    <source>
        <dbReference type="PROSITE" id="PS51721"/>
    </source>
</evidence>
<evidence type="ECO:0000256" key="10">
    <source>
        <dbReference type="HAMAP-Rule" id="MF_01820"/>
    </source>
</evidence>
<dbReference type="PANTHER" id="PTHR32120">
    <property type="entry name" value="SMALL RIBOSOMAL SUBUNIT BIOGENESIS GTPASE RSGA"/>
    <property type="match status" value="1"/>
</dbReference>
<keyword evidence="8 10" id="KW-0694">RNA-binding</keyword>
<name>A0A5K7X1S2_9BACL</name>
<dbReference type="SUPFAM" id="SSF50249">
    <property type="entry name" value="Nucleic acid-binding proteins"/>
    <property type="match status" value="1"/>
</dbReference>
<dbReference type="CDD" id="cd01854">
    <property type="entry name" value="YjeQ_EngC"/>
    <property type="match status" value="1"/>
</dbReference>
<dbReference type="EMBL" id="AP021853">
    <property type="protein sequence ID" value="BBN98620.1"/>
    <property type="molecule type" value="Genomic_DNA"/>
</dbReference>
<feature type="domain" description="EngC GTPase" evidence="11">
    <location>
        <begin position="72"/>
        <end position="222"/>
    </location>
</feature>
<dbReference type="Gene3D" id="3.40.50.300">
    <property type="entry name" value="P-loop containing nucleotide triphosphate hydrolases"/>
    <property type="match status" value="1"/>
</dbReference>
<feature type="binding site" evidence="10">
    <location>
        <position position="253"/>
    </location>
    <ligand>
        <name>Zn(2+)</name>
        <dbReference type="ChEBI" id="CHEBI:29105"/>
    </ligand>
</feature>
<evidence type="ECO:0000256" key="5">
    <source>
        <dbReference type="ARBA" id="ARBA00022741"/>
    </source>
</evidence>
<feature type="domain" description="CP-type G" evidence="12">
    <location>
        <begin position="63"/>
        <end position="224"/>
    </location>
</feature>
<accession>A0A5K7X1S2</accession>
<keyword evidence="3 10" id="KW-0479">Metal-binding</keyword>
<dbReference type="RefSeq" id="WP_028977919.1">
    <property type="nucleotide sequence ID" value="NZ_AP021853.1"/>
</dbReference>
<dbReference type="InterPro" id="IPR010914">
    <property type="entry name" value="RsgA_GTPase_dom"/>
</dbReference>
<keyword evidence="5 10" id="KW-0547">Nucleotide-binding</keyword>
<dbReference type="PANTHER" id="PTHR32120:SF11">
    <property type="entry name" value="SMALL RIBOSOMAL SUBUNIT BIOGENESIS GTPASE RSGA 1, MITOCHONDRIAL-RELATED"/>
    <property type="match status" value="1"/>
</dbReference>
<comment type="similarity">
    <text evidence="10">Belongs to the TRAFAC class YlqF/YawG GTPase family. RsgA subfamily.</text>
</comment>
<dbReference type="Gene3D" id="1.10.40.50">
    <property type="entry name" value="Probable gtpase engc, domain 3"/>
    <property type="match status" value="1"/>
</dbReference>
<feature type="binding site" evidence="10">
    <location>
        <begin position="166"/>
        <end position="174"/>
    </location>
    <ligand>
        <name>GTP</name>
        <dbReference type="ChEBI" id="CHEBI:37565"/>
    </ligand>
</feature>
<feature type="binding site" evidence="10">
    <location>
        <position position="255"/>
    </location>
    <ligand>
        <name>Zn(2+)</name>
        <dbReference type="ChEBI" id="CHEBI:29105"/>
    </ligand>
</feature>
<reference evidence="13 14" key="1">
    <citation type="submission" date="2019-09" db="EMBL/GenBank/DDBJ databases">
        <title>Complete genome sequence of Sporolactobacillus terrae 70-3.</title>
        <authorList>
            <person name="Tanaka N."/>
            <person name="Shiwa Y."/>
            <person name="Fujita N."/>
            <person name="Tanasupawat S."/>
        </authorList>
    </citation>
    <scope>NUCLEOTIDE SEQUENCE [LARGE SCALE GENOMIC DNA]</scope>
    <source>
        <strain evidence="13 14">70-3</strain>
    </source>
</reference>
<dbReference type="AlphaFoldDB" id="A0A5K7X1S2"/>
<keyword evidence="2 10" id="KW-0690">Ribosome biogenesis</keyword>
<keyword evidence="1 10" id="KW-0963">Cytoplasm</keyword>
<dbReference type="InterPro" id="IPR030378">
    <property type="entry name" value="G_CP_dom"/>
</dbReference>
<evidence type="ECO:0000259" key="11">
    <source>
        <dbReference type="PROSITE" id="PS50936"/>
    </source>
</evidence>
<dbReference type="Pfam" id="PF03193">
    <property type="entry name" value="RsgA_GTPase"/>
    <property type="match status" value="1"/>
</dbReference>
<evidence type="ECO:0000256" key="4">
    <source>
        <dbReference type="ARBA" id="ARBA00022730"/>
    </source>
</evidence>
<dbReference type="GO" id="GO:0005525">
    <property type="term" value="F:GTP binding"/>
    <property type="evidence" value="ECO:0007669"/>
    <property type="project" value="UniProtKB-UniRule"/>
</dbReference>
<protein>
    <recommendedName>
        <fullName evidence="10">Small ribosomal subunit biogenesis GTPase RsgA</fullName>
        <ecNumber evidence="10">3.6.1.-</ecNumber>
    </recommendedName>
</protein>
<dbReference type="EC" id="3.6.1.-" evidence="10"/>
<dbReference type="Gene3D" id="2.40.50.140">
    <property type="entry name" value="Nucleic acid-binding proteins"/>
    <property type="match status" value="1"/>
</dbReference>
<gene>
    <name evidence="13" type="primary">rsgA_2</name>
    <name evidence="10" type="synonym">rsgA</name>
    <name evidence="13" type="ORF">St703_13250</name>
</gene>
<evidence type="ECO:0000256" key="1">
    <source>
        <dbReference type="ARBA" id="ARBA00022490"/>
    </source>
</evidence>
<dbReference type="GO" id="GO:0005737">
    <property type="term" value="C:cytoplasm"/>
    <property type="evidence" value="ECO:0007669"/>
    <property type="project" value="UniProtKB-SubCell"/>
</dbReference>
<dbReference type="GO" id="GO:0042274">
    <property type="term" value="P:ribosomal small subunit biogenesis"/>
    <property type="evidence" value="ECO:0007669"/>
    <property type="project" value="UniProtKB-UniRule"/>
</dbReference>
<evidence type="ECO:0000256" key="7">
    <source>
        <dbReference type="ARBA" id="ARBA00022833"/>
    </source>
</evidence>
<dbReference type="HAMAP" id="MF_01820">
    <property type="entry name" value="GTPase_RsgA"/>
    <property type="match status" value="1"/>
</dbReference>
<dbReference type="SUPFAM" id="SSF52540">
    <property type="entry name" value="P-loop containing nucleoside triphosphate hydrolases"/>
    <property type="match status" value="1"/>
</dbReference>
<evidence type="ECO:0000256" key="8">
    <source>
        <dbReference type="ARBA" id="ARBA00022884"/>
    </source>
</evidence>
<keyword evidence="7 10" id="KW-0862">Zinc</keyword>
<evidence type="ECO:0000313" key="13">
    <source>
        <dbReference type="EMBL" id="BBN98620.1"/>
    </source>
</evidence>
<dbReference type="PROSITE" id="PS50936">
    <property type="entry name" value="ENGC_GTPASE"/>
    <property type="match status" value="1"/>
</dbReference>
<keyword evidence="4 10" id="KW-0699">rRNA-binding</keyword>
<feature type="binding site" evidence="10">
    <location>
        <begin position="112"/>
        <end position="115"/>
    </location>
    <ligand>
        <name>GTP</name>
        <dbReference type="ChEBI" id="CHEBI:37565"/>
    </ligand>
</feature>
<dbReference type="InterPro" id="IPR004881">
    <property type="entry name" value="Ribosome_biogen_GTPase_RsgA"/>
</dbReference>
<evidence type="ECO:0000256" key="2">
    <source>
        <dbReference type="ARBA" id="ARBA00022517"/>
    </source>
</evidence>
<comment type="function">
    <text evidence="10">One of several proteins that assist in the late maturation steps of the functional core of the 30S ribosomal subunit. Helps release RbfA from mature subunits. May play a role in the assembly of ribosomal proteins into the subunit. Circularly permuted GTPase that catalyzes slow GTP hydrolysis, GTPase activity is stimulated by the 30S ribosomal subunit.</text>
</comment>
<proteinExistence type="inferred from homology"/>
<dbReference type="InterPro" id="IPR031944">
    <property type="entry name" value="RsgA_N"/>
</dbReference>
<dbReference type="GO" id="GO:0019843">
    <property type="term" value="F:rRNA binding"/>
    <property type="evidence" value="ECO:0007669"/>
    <property type="project" value="UniProtKB-KW"/>
</dbReference>
<keyword evidence="9 10" id="KW-0342">GTP-binding</keyword>
<dbReference type="Proteomes" id="UP000326951">
    <property type="component" value="Chromosome"/>
</dbReference>
<dbReference type="GO" id="GO:0003924">
    <property type="term" value="F:GTPase activity"/>
    <property type="evidence" value="ECO:0007669"/>
    <property type="project" value="UniProtKB-UniRule"/>
</dbReference>
<sequence>MPEGIIYKALSGFYYIKNGDQDIQCRARGIFRKRRVSPLVGDRVTYEAEKPTDGYILSIQTRKNALKRPPIANIDQAILVFSVMEPSFDCQLLDRFLVTMEAHAIHSLICFTKKDLLSANDLSKFKAQINRYERIGYPVFFISSVTNEGISEVKKQMAQRISVVTGQSGVGKSTLLNHLNSSLNIETQSISQALGRGKHTTRHTELIPIAENGYIADTPGFSSLEIPEIASVDLENYFPEFSAYRDGCRFRGCTHLAEPNCRVKEAVSAGEIDQTRYAHYGVFFQELKERERKKYQ</sequence>
<comment type="subcellular location">
    <subcellularLocation>
        <location evidence="10">Cytoplasm</location>
    </subcellularLocation>
</comment>
<comment type="cofactor">
    <cofactor evidence="10">
        <name>Zn(2+)</name>
        <dbReference type="ChEBI" id="CHEBI:29105"/>
    </cofactor>
    <text evidence="10">Binds 1 zinc ion per subunit.</text>
</comment>
<dbReference type="PROSITE" id="PS51721">
    <property type="entry name" value="G_CP"/>
    <property type="match status" value="1"/>
</dbReference>
<dbReference type="GO" id="GO:0046872">
    <property type="term" value="F:metal ion binding"/>
    <property type="evidence" value="ECO:0007669"/>
    <property type="project" value="UniProtKB-KW"/>
</dbReference>
<evidence type="ECO:0000313" key="14">
    <source>
        <dbReference type="Proteomes" id="UP000326951"/>
    </source>
</evidence>
<organism evidence="13 14">
    <name type="scientific">Sporolactobacillus terrae</name>
    <dbReference type="NCBI Taxonomy" id="269673"/>
    <lineage>
        <taxon>Bacteria</taxon>
        <taxon>Bacillati</taxon>
        <taxon>Bacillota</taxon>
        <taxon>Bacilli</taxon>
        <taxon>Bacillales</taxon>
        <taxon>Sporolactobacillaceae</taxon>
        <taxon>Sporolactobacillus</taxon>
    </lineage>
</organism>
<evidence type="ECO:0000256" key="3">
    <source>
        <dbReference type="ARBA" id="ARBA00022723"/>
    </source>
</evidence>
<dbReference type="CDD" id="cd04466">
    <property type="entry name" value="S1_YloQ_GTPase"/>
    <property type="match status" value="1"/>
</dbReference>